<dbReference type="RefSeq" id="WP_048569604.1">
    <property type="nucleotide sequence ID" value="NZ_LFVU01000004.1"/>
</dbReference>
<reference evidence="2 3" key="1">
    <citation type="submission" date="2015-06" db="EMBL/GenBank/DDBJ databases">
        <title>Draft genome sequence of the purine-degrading Clostridium cylindrosporum HC-1 (DSM 605).</title>
        <authorList>
            <person name="Poehlein A."/>
            <person name="Schiel-Bengelsdorf B."/>
            <person name="Bengelsdorf F."/>
            <person name="Daniel R."/>
            <person name="Duerre P."/>
        </authorList>
    </citation>
    <scope>NUCLEOTIDE SEQUENCE [LARGE SCALE GENOMIC DNA]</scope>
    <source>
        <strain evidence="2 3">DSM 605</strain>
    </source>
</reference>
<evidence type="ECO:0000313" key="2">
    <source>
        <dbReference type="EMBL" id="KMT22873.1"/>
    </source>
</evidence>
<evidence type="ECO:0000313" key="3">
    <source>
        <dbReference type="Proteomes" id="UP000036756"/>
    </source>
</evidence>
<feature type="chain" id="PRO_5038938200" evidence="1">
    <location>
        <begin position="26"/>
        <end position="315"/>
    </location>
</feature>
<organism evidence="2 3">
    <name type="scientific">Clostridium cylindrosporum DSM 605</name>
    <dbReference type="NCBI Taxonomy" id="1121307"/>
    <lineage>
        <taxon>Bacteria</taxon>
        <taxon>Bacillati</taxon>
        <taxon>Bacillota</taxon>
        <taxon>Clostridia</taxon>
        <taxon>Eubacteriales</taxon>
        <taxon>Clostridiaceae</taxon>
        <taxon>Clostridium</taxon>
    </lineage>
</organism>
<comment type="caution">
    <text evidence="2">The sequence shown here is derived from an EMBL/GenBank/DDBJ whole genome shotgun (WGS) entry which is preliminary data.</text>
</comment>
<dbReference type="PATRIC" id="fig|1121307.3.peg.2047"/>
<dbReference type="Proteomes" id="UP000036756">
    <property type="component" value="Unassembled WGS sequence"/>
</dbReference>
<protein>
    <submittedName>
        <fullName evidence="2">Uncharacterized protein</fullName>
    </submittedName>
</protein>
<sequence length="315" mass="34463">MINLKKKSLGIFMAALLTLSGTTVGLQSLNEVTFVQAISNTLSDAKAKTSHLIWSLHNNYLGLKNQAQWQAYIKEIRALIAKLPSSEAAEGSKLTTAINKAESLVNALARINQVEKSIASNTPRIGNVRQWNNYLTLGSQDLAKVDRTEFLKEINILTARMNKCTAVVTDIENKFNAQFDVAKAMLEGAQTSGNVDDAKKAFAEAEKLGTCEESNMLEYEGRLLLASLGDIVLTQDEIDIKNAYYKLLEALENGEFEVVNTDSSSISNAINDKIGYDIDVTATKAFSNPDKGEVLFDVVLSKGTAKLYPIGILFQ</sequence>
<gene>
    <name evidence="2" type="ORF">CLCY_5c01120</name>
</gene>
<proteinExistence type="predicted"/>
<keyword evidence="3" id="KW-1185">Reference proteome</keyword>
<dbReference type="EMBL" id="LFVU01000004">
    <property type="protein sequence ID" value="KMT22873.1"/>
    <property type="molecule type" value="Genomic_DNA"/>
</dbReference>
<keyword evidence="1" id="KW-0732">Signal</keyword>
<dbReference type="AlphaFoldDB" id="A0A0J8DFB6"/>
<accession>A0A0J8DFB6</accession>
<dbReference type="STRING" id="1121307.CLCY_5c01120"/>
<feature type="signal peptide" evidence="1">
    <location>
        <begin position="1"/>
        <end position="25"/>
    </location>
</feature>
<evidence type="ECO:0000256" key="1">
    <source>
        <dbReference type="SAM" id="SignalP"/>
    </source>
</evidence>
<name>A0A0J8DFB6_CLOCY</name>